<protein>
    <recommendedName>
        <fullName evidence="4">RING-type E3 ubiquitin transferase</fullName>
        <ecNumber evidence="4">2.3.2.27</ecNumber>
    </recommendedName>
</protein>
<organism evidence="11 12">
    <name type="scientific">Ziziphus jujuba</name>
    <name type="common">Chinese jujube</name>
    <name type="synonym">Ziziphus sativa</name>
    <dbReference type="NCBI Taxonomy" id="326968"/>
    <lineage>
        <taxon>Eukaryota</taxon>
        <taxon>Viridiplantae</taxon>
        <taxon>Streptophyta</taxon>
        <taxon>Embryophyta</taxon>
        <taxon>Tracheophyta</taxon>
        <taxon>Spermatophyta</taxon>
        <taxon>Magnoliopsida</taxon>
        <taxon>eudicotyledons</taxon>
        <taxon>Gunneridae</taxon>
        <taxon>Pentapetalae</taxon>
        <taxon>rosids</taxon>
        <taxon>fabids</taxon>
        <taxon>Rosales</taxon>
        <taxon>Rhamnaceae</taxon>
        <taxon>Paliureae</taxon>
        <taxon>Ziziphus</taxon>
    </lineage>
</organism>
<evidence type="ECO:0000256" key="1">
    <source>
        <dbReference type="ARBA" id="ARBA00000900"/>
    </source>
</evidence>
<sequence length="822" mass="93997">MAVQAEKIYVALGNDLQDGIKTLEWTLRKWNSHQFSIVILHLPFNTPMDFVYTPFGKLPASFVNDEKLEALDKYEKEKMNKLLSEYISFCGKVKVELLKVDKWDEPIHKIIVDLISANKITKLVMGFTFFKSSSWKIKNSISGSFYIHKHKPDFCELFIIYGGKLVFLRGENKKGIMENGEGVMIAKLREKNGFKGWLEKMFIENPSNSLERDTHRSHSSPTALDSPSSQNQCEIHMKEIENYYQHLLSLNLDDEEEEDCGQEENEDSQTNPMEAEHGEADLNAAENIESLKAKIREVKKKIQLKKNEAKANIDRYTKAERAIFLSNRRVEDLQARIKEEVSNRTELQKELEAEKEHIHEVMGDIEESKNRLNSIKELQSELSNKLHISTLGKSHAEAQVENAVNKRAEMVREIEELRQQRDVLHRRIEFCREKDAIGMVARLGEPSCGFKVYTAEEIRLATNGFSERLRLKPGGDWTTVYRGRIENATVAIKILNSVSGLSQEDFQAKVMLLNHIKHPHLVAVVGFCIELKCVVYEYMHNGSLRDIFLRDILHTSHTNSKNKIRTLQWHERVRVAAQVCSGLVYLHLMKPRPIVHGHLTLSNILLDRNLVAKISGFGLTQRCDEHSVQSDIRAFGVLIMHLLTGRNWTGLVEAMTMDRAAVIRDLDGMAGQWPLYLAERLAGLALRCLSSNRGPNSDLNMATVMEELNELKNKADQEVVAWEGSKAEIDRDGDSSIAREDSSKDVPSFLLCPIFQDVMKNPHVAADGFSYELEAMEQWLRMGHKTSPMTNLRLKHTYLTPNHALRSLIQDWHNKKSVSTTS</sequence>
<dbReference type="Proteomes" id="UP001652623">
    <property type="component" value="Chromosome 7"/>
</dbReference>
<keyword evidence="7" id="KW-0175">Coiled coil</keyword>
<dbReference type="RefSeq" id="XP_048334714.2">
    <property type="nucleotide sequence ID" value="XM_048478757.2"/>
</dbReference>
<dbReference type="GeneID" id="125423716"/>
<dbReference type="Pfam" id="PF07714">
    <property type="entry name" value="PK_Tyr_Ser-Thr"/>
    <property type="match status" value="1"/>
</dbReference>
<comment type="catalytic activity">
    <reaction evidence="1">
        <text>S-ubiquitinyl-[E2 ubiquitin-conjugating enzyme]-L-cysteine + [acceptor protein]-L-lysine = [E2 ubiquitin-conjugating enzyme]-L-cysteine + N(6)-ubiquitinyl-[acceptor protein]-L-lysine.</text>
        <dbReference type="EC" id="2.3.2.27"/>
    </reaction>
</comment>
<evidence type="ECO:0000256" key="2">
    <source>
        <dbReference type="ARBA" id="ARBA00003861"/>
    </source>
</evidence>
<dbReference type="PROSITE" id="PS51698">
    <property type="entry name" value="U_BOX"/>
    <property type="match status" value="1"/>
</dbReference>
<evidence type="ECO:0000259" key="10">
    <source>
        <dbReference type="PROSITE" id="PS51698"/>
    </source>
</evidence>
<dbReference type="Gene3D" id="3.30.40.10">
    <property type="entry name" value="Zinc/RING finger domain, C3HC4 (zinc finger)"/>
    <property type="match status" value="1"/>
</dbReference>
<dbReference type="InterPro" id="IPR013083">
    <property type="entry name" value="Znf_RING/FYVE/PHD"/>
</dbReference>
<proteinExistence type="predicted"/>
<evidence type="ECO:0000313" key="11">
    <source>
        <dbReference type="Proteomes" id="UP001652623"/>
    </source>
</evidence>
<dbReference type="Gene3D" id="3.30.200.20">
    <property type="entry name" value="Phosphorylase Kinase, domain 1"/>
    <property type="match status" value="1"/>
</dbReference>
<comment type="function">
    <text evidence="2">Functions as an E3 ubiquitin ligase.</text>
</comment>
<keyword evidence="5" id="KW-0808">Transferase</keyword>
<name>A0ABM3ISN3_ZIZJJ</name>
<keyword evidence="11" id="KW-1185">Reference proteome</keyword>
<dbReference type="Pfam" id="PF04564">
    <property type="entry name" value="U-box"/>
    <property type="match status" value="1"/>
</dbReference>
<feature type="domain" description="U-box" evidence="10">
    <location>
        <begin position="745"/>
        <end position="819"/>
    </location>
</feature>
<evidence type="ECO:0000256" key="4">
    <source>
        <dbReference type="ARBA" id="ARBA00012483"/>
    </source>
</evidence>
<keyword evidence="6" id="KW-0833">Ubl conjugation pathway</keyword>
<evidence type="ECO:0000256" key="7">
    <source>
        <dbReference type="SAM" id="Coils"/>
    </source>
</evidence>
<feature type="domain" description="Protein kinase" evidence="9">
    <location>
        <begin position="466"/>
        <end position="711"/>
    </location>
</feature>
<feature type="coiled-coil region" evidence="7">
    <location>
        <begin position="288"/>
        <end position="434"/>
    </location>
</feature>
<feature type="region of interest" description="Disordered" evidence="8">
    <location>
        <begin position="208"/>
        <end position="231"/>
    </location>
</feature>
<evidence type="ECO:0000256" key="8">
    <source>
        <dbReference type="SAM" id="MobiDB-lite"/>
    </source>
</evidence>
<comment type="pathway">
    <text evidence="3">Protein modification; protein ubiquitination.</text>
</comment>
<dbReference type="PANTHER" id="PTHR45647:SF56">
    <property type="entry name" value="U-BOX DOMAIN-CONTAINING PROTEIN 50-RELATED"/>
    <property type="match status" value="1"/>
</dbReference>
<dbReference type="SMART" id="SM00504">
    <property type="entry name" value="Ubox"/>
    <property type="match status" value="1"/>
</dbReference>
<dbReference type="InterPro" id="IPR003613">
    <property type="entry name" value="Ubox_domain"/>
</dbReference>
<accession>A0ABM3ISN3</accession>
<dbReference type="SUPFAM" id="SSF57850">
    <property type="entry name" value="RING/U-box"/>
    <property type="match status" value="1"/>
</dbReference>
<dbReference type="InterPro" id="IPR001245">
    <property type="entry name" value="Ser-Thr/Tyr_kinase_cat_dom"/>
</dbReference>
<dbReference type="EC" id="2.3.2.27" evidence="4"/>
<dbReference type="Gene3D" id="1.10.510.10">
    <property type="entry name" value="Transferase(Phosphotransferase) domain 1"/>
    <property type="match status" value="1"/>
</dbReference>
<gene>
    <name evidence="12" type="primary">LOC125423716</name>
</gene>
<evidence type="ECO:0000313" key="12">
    <source>
        <dbReference type="RefSeq" id="XP_048334714.2"/>
    </source>
</evidence>
<reference evidence="12" key="1">
    <citation type="submission" date="2025-08" db="UniProtKB">
        <authorList>
            <consortium name="RefSeq"/>
        </authorList>
    </citation>
    <scope>IDENTIFICATION</scope>
    <source>
        <tissue evidence="12">Seedling</tissue>
    </source>
</reference>
<feature type="compositionally biased region" description="Polar residues" evidence="8">
    <location>
        <begin position="219"/>
        <end position="231"/>
    </location>
</feature>
<evidence type="ECO:0000256" key="5">
    <source>
        <dbReference type="ARBA" id="ARBA00022679"/>
    </source>
</evidence>
<dbReference type="InterPro" id="IPR051348">
    <property type="entry name" value="U-box_ubiquitin_ligases"/>
</dbReference>
<dbReference type="InterPro" id="IPR011009">
    <property type="entry name" value="Kinase-like_dom_sf"/>
</dbReference>
<dbReference type="InterPro" id="IPR000719">
    <property type="entry name" value="Prot_kinase_dom"/>
</dbReference>
<dbReference type="SUPFAM" id="SSF56112">
    <property type="entry name" value="Protein kinase-like (PK-like)"/>
    <property type="match status" value="1"/>
</dbReference>
<dbReference type="CDD" id="cd16655">
    <property type="entry name" value="RING-Ubox_WDSUB1-like"/>
    <property type="match status" value="1"/>
</dbReference>
<evidence type="ECO:0000259" key="9">
    <source>
        <dbReference type="PROSITE" id="PS50011"/>
    </source>
</evidence>
<evidence type="ECO:0000256" key="3">
    <source>
        <dbReference type="ARBA" id="ARBA00004906"/>
    </source>
</evidence>
<feature type="region of interest" description="Disordered" evidence="8">
    <location>
        <begin position="254"/>
        <end position="274"/>
    </location>
</feature>
<feature type="compositionally biased region" description="Acidic residues" evidence="8">
    <location>
        <begin position="254"/>
        <end position="267"/>
    </location>
</feature>
<dbReference type="PROSITE" id="PS50011">
    <property type="entry name" value="PROTEIN_KINASE_DOM"/>
    <property type="match status" value="1"/>
</dbReference>
<dbReference type="PANTHER" id="PTHR45647">
    <property type="entry name" value="OS02G0152300 PROTEIN"/>
    <property type="match status" value="1"/>
</dbReference>
<evidence type="ECO:0000256" key="6">
    <source>
        <dbReference type="ARBA" id="ARBA00022786"/>
    </source>
</evidence>